<evidence type="ECO:0000256" key="1">
    <source>
        <dbReference type="SAM" id="Coils"/>
    </source>
</evidence>
<keyword evidence="2" id="KW-0812">Transmembrane</keyword>
<dbReference type="PANTHER" id="PTHR32309:SF31">
    <property type="entry name" value="CAPSULAR EXOPOLYSACCHARIDE FAMILY"/>
    <property type="match status" value="1"/>
</dbReference>
<evidence type="ECO:0000256" key="2">
    <source>
        <dbReference type="SAM" id="Phobius"/>
    </source>
</evidence>
<feature type="transmembrane region" description="Helical" evidence="2">
    <location>
        <begin position="470"/>
        <end position="490"/>
    </location>
</feature>
<keyword evidence="4" id="KW-1185">Reference proteome</keyword>
<keyword evidence="2" id="KW-0472">Membrane</keyword>
<reference evidence="3 4" key="1">
    <citation type="submission" date="2015-08" db="EMBL/GenBank/DDBJ databases">
        <title>Complete genome sequence of Sulfurifustis variabilis.</title>
        <authorList>
            <person name="Miura A."/>
            <person name="Kojima H."/>
            <person name="Fukui M."/>
        </authorList>
    </citation>
    <scope>NUCLEOTIDE SEQUENCE [LARGE SCALE GENOMIC DNA]</scope>
    <source>
        <strain evidence="4">skN76</strain>
    </source>
</reference>
<dbReference type="KEGG" id="sva:SVA_1511"/>
<keyword evidence="1" id="KW-0175">Coiled coil</keyword>
<dbReference type="RefSeq" id="WP_096460621.1">
    <property type="nucleotide sequence ID" value="NZ_AP014936.1"/>
</dbReference>
<feature type="coiled-coil region" evidence="1">
    <location>
        <begin position="306"/>
        <end position="439"/>
    </location>
</feature>
<dbReference type="Proteomes" id="UP000218899">
    <property type="component" value="Chromosome"/>
</dbReference>
<dbReference type="PANTHER" id="PTHR32309">
    <property type="entry name" value="TYROSINE-PROTEIN KINASE"/>
    <property type="match status" value="1"/>
</dbReference>
<dbReference type="InterPro" id="IPR050445">
    <property type="entry name" value="Bact_polysacc_biosynth/exp"/>
</dbReference>
<proteinExistence type="predicted"/>
<gene>
    <name evidence="3" type="ORF">SVA_1511</name>
</gene>
<feature type="transmembrane region" description="Helical" evidence="2">
    <location>
        <begin position="21"/>
        <end position="43"/>
    </location>
</feature>
<dbReference type="OrthoDB" id="9795292at2"/>
<keyword evidence="2" id="KW-1133">Transmembrane helix</keyword>
<evidence type="ECO:0000313" key="3">
    <source>
        <dbReference type="EMBL" id="BAU48073.1"/>
    </source>
</evidence>
<name>A0A1B4V3D7_9GAMM</name>
<feature type="coiled-coil region" evidence="1">
    <location>
        <begin position="186"/>
        <end position="249"/>
    </location>
</feature>
<dbReference type="EMBL" id="AP014936">
    <property type="protein sequence ID" value="BAU48073.1"/>
    <property type="molecule type" value="Genomic_DNA"/>
</dbReference>
<dbReference type="Gene3D" id="1.10.287.1490">
    <property type="match status" value="1"/>
</dbReference>
<dbReference type="AlphaFoldDB" id="A0A1B4V3D7"/>
<protein>
    <submittedName>
        <fullName evidence="3">Lipopolysaccharide biosynthesis protein</fullName>
    </submittedName>
</protein>
<sequence>MDGSTHLSDYLAVLKRRRRQVIYTAAAIFALFALLAVALPPVYRSTAKLLIEQQQIPTDVVSSTVTGYVNQRIRVIETRVLKPEHLAQVAESVGLYPEERAAGDVRAVAAKMRGNIKTETVSANVTDPRSGASSMATIAFNVSFDAPSPELAQKTAEQLAGLFIRENQKVRTQKAERASGFLGDEEERLRQHIAELETRLAAYKEKYSGRLPELMNLNMQLFERTERELEELDHQIVNLEERKLQLQSQLALLEPHTGNSPGGRLREVQTQYMTAAAVYAPDHPDVMRLKRELDTLKKQTGVPDNRAPLERQYSKAKGQLNALREKYADDHPDIARLEKTVASLEERLRRADSDVAGMALKPDNPAYVAVQTQLDALNLSLKAAREQQVRAREKLNEYKARLEQTPQVEQEGLALQREYESAVKKYREIKQNLMNAELAVELERGQQGEHYSLLEPPEMPDAPQRPNRRAFLLLGLVLGLGSGVGYASVAEYMDRTVRGRRALRSLVDAPLLAAIPYIPNGGDPGFRRA</sequence>
<organism evidence="3 4">
    <name type="scientific">Sulfurifustis variabilis</name>
    <dbReference type="NCBI Taxonomy" id="1675686"/>
    <lineage>
        <taxon>Bacteria</taxon>
        <taxon>Pseudomonadati</taxon>
        <taxon>Pseudomonadota</taxon>
        <taxon>Gammaproteobacteria</taxon>
        <taxon>Acidiferrobacterales</taxon>
        <taxon>Acidiferrobacteraceae</taxon>
        <taxon>Sulfurifustis</taxon>
    </lineage>
</organism>
<evidence type="ECO:0000313" key="4">
    <source>
        <dbReference type="Proteomes" id="UP000218899"/>
    </source>
</evidence>
<accession>A0A1B4V3D7</accession>